<feature type="transmembrane region" description="Helical" evidence="7">
    <location>
        <begin position="46"/>
        <end position="70"/>
    </location>
</feature>
<dbReference type="GO" id="GO:0005886">
    <property type="term" value="C:plasma membrane"/>
    <property type="evidence" value="ECO:0007669"/>
    <property type="project" value="UniProtKB-SubCell"/>
</dbReference>
<name>A0AA96RLB9_9BACL</name>
<reference evidence="9" key="1">
    <citation type="submission" date="2022-02" db="EMBL/GenBank/DDBJ databases">
        <title>Paenibacillus sp. MBLB1832 Whole Genome Shotgun Sequencing.</title>
        <authorList>
            <person name="Hwang C.Y."/>
            <person name="Cho E.-S."/>
            <person name="Seo M.-J."/>
        </authorList>
    </citation>
    <scope>NUCLEOTIDE SEQUENCE</scope>
    <source>
        <strain evidence="9">MBLB1832</strain>
    </source>
</reference>
<keyword evidence="4 7" id="KW-0812">Transmembrane</keyword>
<evidence type="ECO:0000259" key="8">
    <source>
        <dbReference type="PROSITE" id="PS50928"/>
    </source>
</evidence>
<dbReference type="InterPro" id="IPR000515">
    <property type="entry name" value="MetI-like"/>
</dbReference>
<protein>
    <submittedName>
        <fullName evidence="9">ABC transporter permease subunit</fullName>
    </submittedName>
</protein>
<evidence type="ECO:0000256" key="6">
    <source>
        <dbReference type="ARBA" id="ARBA00023136"/>
    </source>
</evidence>
<dbReference type="PANTHER" id="PTHR43227:SF11">
    <property type="entry name" value="BLL4140 PROTEIN"/>
    <property type="match status" value="1"/>
</dbReference>
<dbReference type="Proteomes" id="UP001304650">
    <property type="component" value="Chromosome"/>
</dbReference>
<evidence type="ECO:0000256" key="4">
    <source>
        <dbReference type="ARBA" id="ARBA00022692"/>
    </source>
</evidence>
<organism evidence="9 10">
    <name type="scientific">Paenibacillus roseopurpureus</name>
    <dbReference type="NCBI Taxonomy" id="2918901"/>
    <lineage>
        <taxon>Bacteria</taxon>
        <taxon>Bacillati</taxon>
        <taxon>Bacillota</taxon>
        <taxon>Bacilli</taxon>
        <taxon>Bacillales</taxon>
        <taxon>Paenibacillaceae</taxon>
        <taxon>Paenibacillus</taxon>
    </lineage>
</organism>
<feature type="transmembrane region" description="Helical" evidence="7">
    <location>
        <begin position="235"/>
        <end position="260"/>
    </location>
</feature>
<feature type="domain" description="ABC transmembrane type-1" evidence="8">
    <location>
        <begin position="103"/>
        <end position="319"/>
    </location>
</feature>
<feature type="transmembrane region" description="Helical" evidence="7">
    <location>
        <begin position="192"/>
        <end position="214"/>
    </location>
</feature>
<dbReference type="CDD" id="cd06261">
    <property type="entry name" value="TM_PBP2"/>
    <property type="match status" value="1"/>
</dbReference>
<dbReference type="RefSeq" id="WP_314801830.1">
    <property type="nucleotide sequence ID" value="NZ_CP130319.1"/>
</dbReference>
<proteinExistence type="inferred from homology"/>
<dbReference type="SUPFAM" id="SSF161098">
    <property type="entry name" value="MetI-like"/>
    <property type="match status" value="1"/>
</dbReference>
<dbReference type="PANTHER" id="PTHR43227">
    <property type="entry name" value="BLL4140 PROTEIN"/>
    <property type="match status" value="1"/>
</dbReference>
<comment type="similarity">
    <text evidence="7">Belongs to the binding-protein-dependent transport system permease family.</text>
</comment>
<gene>
    <name evidence="9" type="ORF">MJB10_03665</name>
</gene>
<dbReference type="InterPro" id="IPR035906">
    <property type="entry name" value="MetI-like_sf"/>
</dbReference>
<evidence type="ECO:0000256" key="2">
    <source>
        <dbReference type="ARBA" id="ARBA00022448"/>
    </source>
</evidence>
<feature type="transmembrane region" description="Helical" evidence="7">
    <location>
        <begin position="141"/>
        <end position="162"/>
    </location>
</feature>
<feature type="transmembrane region" description="Helical" evidence="7">
    <location>
        <begin position="107"/>
        <end position="129"/>
    </location>
</feature>
<evidence type="ECO:0000313" key="10">
    <source>
        <dbReference type="Proteomes" id="UP001304650"/>
    </source>
</evidence>
<evidence type="ECO:0000256" key="5">
    <source>
        <dbReference type="ARBA" id="ARBA00022989"/>
    </source>
</evidence>
<evidence type="ECO:0000256" key="1">
    <source>
        <dbReference type="ARBA" id="ARBA00004651"/>
    </source>
</evidence>
<evidence type="ECO:0000256" key="3">
    <source>
        <dbReference type="ARBA" id="ARBA00022475"/>
    </source>
</evidence>
<keyword evidence="3" id="KW-1003">Cell membrane</keyword>
<keyword evidence="5 7" id="KW-1133">Transmembrane helix</keyword>
<dbReference type="Pfam" id="PF00528">
    <property type="entry name" value="BPD_transp_1"/>
    <property type="match status" value="1"/>
</dbReference>
<feature type="transmembrane region" description="Helical" evidence="7">
    <location>
        <begin position="298"/>
        <end position="323"/>
    </location>
</feature>
<comment type="subcellular location">
    <subcellularLocation>
        <location evidence="1 7">Cell membrane</location>
        <topology evidence="1 7">Multi-pass membrane protein</topology>
    </subcellularLocation>
</comment>
<dbReference type="EMBL" id="CP130319">
    <property type="protein sequence ID" value="WNR45244.1"/>
    <property type="molecule type" value="Genomic_DNA"/>
</dbReference>
<keyword evidence="2 7" id="KW-0813">Transport</keyword>
<keyword evidence="6 7" id="KW-0472">Membrane</keyword>
<dbReference type="KEGG" id="proo:MJB10_03665"/>
<dbReference type="InterPro" id="IPR050809">
    <property type="entry name" value="UgpAE/MalFG_permease"/>
</dbReference>
<dbReference type="Gene3D" id="1.10.3720.10">
    <property type="entry name" value="MetI-like"/>
    <property type="match status" value="1"/>
</dbReference>
<evidence type="ECO:0000313" key="9">
    <source>
        <dbReference type="EMBL" id="WNR45244.1"/>
    </source>
</evidence>
<keyword evidence="10" id="KW-1185">Reference proteome</keyword>
<sequence length="333" mass="38068">MDQSPLNPELPTLGKSNIATEVPGKARKNMKNKEWKLFWKNRELSLLFLPGFIYKLVLAYLPMIGIIIAFKNYRYDLGIIGSKWIGFKNFEFFFASQDAFRVTRNTIFYNLGYMTITTIAALAFAVMLNEISQRSVKVYQTIMFLPYFLSWVIVSYITYAFLDYNSGYINHFLQSIGLAPKQWYLDYRPWPYILNAAHLWKAIGFSTLVYYAGIIGIDTDYYEAARIDGASRMQMIFKITLPMLTPLIVILLILAIGGMFRGDFGLHYFIPNNSGPTFPTTDIIDTYVYRALRALGDISMSAAVGFYQSVVGLILVVGANYVVKKMNDENSLF</sequence>
<dbReference type="AlphaFoldDB" id="A0AA96RLB9"/>
<dbReference type="PROSITE" id="PS50928">
    <property type="entry name" value="ABC_TM1"/>
    <property type="match status" value="1"/>
</dbReference>
<dbReference type="GO" id="GO:0055085">
    <property type="term" value="P:transmembrane transport"/>
    <property type="evidence" value="ECO:0007669"/>
    <property type="project" value="InterPro"/>
</dbReference>
<accession>A0AA96RLB9</accession>
<evidence type="ECO:0000256" key="7">
    <source>
        <dbReference type="RuleBase" id="RU363032"/>
    </source>
</evidence>